<organism evidence="1 2">
    <name type="scientific">Escherichia phage Bp4</name>
    <dbReference type="NCBI Taxonomy" id="1458848"/>
    <lineage>
        <taxon>Viruses</taxon>
        <taxon>Duplodnaviria</taxon>
        <taxon>Heunggongvirae</taxon>
        <taxon>Uroviricota</taxon>
        <taxon>Caudoviricetes</taxon>
        <taxon>Schitoviridae</taxon>
        <taxon>Enquatrovirinae</taxon>
        <taxon>Gamaleyavirus</taxon>
        <taxon>Gamaleyavirus Bp4</taxon>
    </lineage>
</organism>
<dbReference type="EMBL" id="KJ135004">
    <property type="protein sequence ID" value="AJB43745.1"/>
    <property type="molecule type" value="Genomic_DNA"/>
</dbReference>
<evidence type="ECO:0000313" key="2">
    <source>
        <dbReference type="Proteomes" id="UP000019732"/>
    </source>
</evidence>
<sequence length="47" mass="4771">MAKMASCMGATIVTKDRGDLPVNIYAIALATSGFGKGHSVISLKTGS</sequence>
<accession>A0A0A7X6I9</accession>
<proteinExistence type="predicted"/>
<dbReference type="KEGG" id="vg:26066911"/>
<reference evidence="1" key="1">
    <citation type="submission" date="2014-12" db="EMBL/GenBank/DDBJ databases">
        <title>Morphological observation on lytic cycle of bacteriophage Bp4.</title>
        <authorList>
            <person name="Ma Y.X."/>
            <person name="Zhang C.A."/>
            <person name="Ren H.Y."/>
        </authorList>
    </citation>
    <scope>NUCLEOTIDE SEQUENCE [LARGE SCALE GENOMIC DNA]</scope>
</reference>
<dbReference type="RefSeq" id="YP_009113222.1">
    <property type="nucleotide sequence ID" value="NC_024142.2"/>
</dbReference>
<keyword evidence="2" id="KW-1185">Reference proteome</keyword>
<dbReference type="GeneID" id="26066911"/>
<dbReference type="Proteomes" id="UP000019732">
    <property type="component" value="Segment"/>
</dbReference>
<protein>
    <submittedName>
        <fullName evidence="1">DNA primase</fullName>
    </submittedName>
</protein>
<name>A0A0A7X6I9_9CAUD</name>
<evidence type="ECO:0000313" key="1">
    <source>
        <dbReference type="EMBL" id="AJB43745.1"/>
    </source>
</evidence>
<gene>
    <name evidence="1" type="ORF">EpBp4_0040</name>
</gene>